<evidence type="ECO:0000313" key="3">
    <source>
        <dbReference type="Proteomes" id="UP000427769"/>
    </source>
</evidence>
<dbReference type="AlphaFoldDB" id="A0A5K7ZDQ7"/>
<evidence type="ECO:0000256" key="1">
    <source>
        <dbReference type="SAM" id="SignalP"/>
    </source>
</evidence>
<dbReference type="EMBL" id="AP021875">
    <property type="protein sequence ID" value="BBO74387.1"/>
    <property type="molecule type" value="Genomic_DNA"/>
</dbReference>
<gene>
    <name evidence="2" type="ORF">DSCW_18040</name>
</gene>
<dbReference type="Proteomes" id="UP000427769">
    <property type="component" value="Chromosome"/>
</dbReference>
<dbReference type="KEGG" id="dwd:DSCW_18040"/>
<evidence type="ECO:0000313" key="2">
    <source>
        <dbReference type="EMBL" id="BBO74387.1"/>
    </source>
</evidence>
<protein>
    <submittedName>
        <fullName evidence="2">Uncharacterized protein</fullName>
    </submittedName>
</protein>
<sequence>MRKILSIFSLLILLVATQGQAANLWGVTSLTGGGVGALDALDITGYGSPNYENLSDGDVAVRASISGTTVTYQVFLFDADGTDAESSPDIIRPDDFSTQGVWRKWDPDDGPILKESELDDEGKLEDVTNTQIATEAEAQGYVAAGVTGTLSSLSDGEYMAVDYLTLTAGEDINLASFSGFPQVYFKNDGVNDGGRIFLFDADVTATDKETFPMIGVAVSTATTGNSITVRVEGMLARRDGFTTLTGNQDEGKPLYAGTTGGGLQTLVKPTTAGDDVCRVAIILQVDGSGGTGDVFLYMMPRVSVKVPI</sequence>
<feature type="chain" id="PRO_5024307308" evidence="1">
    <location>
        <begin position="22"/>
        <end position="308"/>
    </location>
</feature>
<reference evidence="2 3" key="1">
    <citation type="submission" date="2019-11" db="EMBL/GenBank/DDBJ databases">
        <title>Comparative genomics of hydrocarbon-degrading Desulfosarcina strains.</title>
        <authorList>
            <person name="Watanabe M."/>
            <person name="Kojima H."/>
            <person name="Fukui M."/>
        </authorList>
    </citation>
    <scope>NUCLEOTIDE SEQUENCE [LARGE SCALE GENOMIC DNA]</scope>
    <source>
        <strain evidence="2 3">PP31</strain>
    </source>
</reference>
<proteinExistence type="predicted"/>
<name>A0A5K7ZDQ7_9BACT</name>
<dbReference type="RefSeq" id="WP_155303425.1">
    <property type="nucleotide sequence ID" value="NZ_AP021875.1"/>
</dbReference>
<keyword evidence="3" id="KW-1185">Reference proteome</keyword>
<organism evidence="2 3">
    <name type="scientific">Desulfosarcina widdelii</name>
    <dbReference type="NCBI Taxonomy" id="947919"/>
    <lineage>
        <taxon>Bacteria</taxon>
        <taxon>Pseudomonadati</taxon>
        <taxon>Thermodesulfobacteriota</taxon>
        <taxon>Desulfobacteria</taxon>
        <taxon>Desulfobacterales</taxon>
        <taxon>Desulfosarcinaceae</taxon>
        <taxon>Desulfosarcina</taxon>
    </lineage>
</organism>
<feature type="signal peptide" evidence="1">
    <location>
        <begin position="1"/>
        <end position="21"/>
    </location>
</feature>
<keyword evidence="1" id="KW-0732">Signal</keyword>
<accession>A0A5K7ZDQ7</accession>